<feature type="repeat" description="WD" evidence="6">
    <location>
        <begin position="1097"/>
        <end position="1138"/>
    </location>
</feature>
<dbReference type="CDD" id="cd00200">
    <property type="entry name" value="WD40"/>
    <property type="match status" value="1"/>
</dbReference>
<dbReference type="PROSITE" id="PS50294">
    <property type="entry name" value="WD_REPEATS_REGION"/>
    <property type="match status" value="1"/>
</dbReference>
<dbReference type="RefSeq" id="XP_020061383.1">
    <property type="nucleotide sequence ID" value="XM_020200471.1"/>
</dbReference>
<name>A0A1L9X9K6_ASPA1</name>
<dbReference type="PROSITE" id="PS50837">
    <property type="entry name" value="NACHT"/>
    <property type="match status" value="1"/>
</dbReference>
<evidence type="ECO:0000313" key="10">
    <source>
        <dbReference type="Proteomes" id="UP000184546"/>
    </source>
</evidence>
<dbReference type="Gene3D" id="3.40.50.300">
    <property type="entry name" value="P-loop containing nucleotide triphosphate hydrolases"/>
    <property type="match status" value="1"/>
</dbReference>
<comment type="similarity">
    <text evidence="3">Belongs to the WD repeat MDV1/CAF4 family.</text>
</comment>
<evidence type="ECO:0000259" key="8">
    <source>
        <dbReference type="PROSITE" id="PS50837"/>
    </source>
</evidence>
<feature type="repeat" description="WD" evidence="6">
    <location>
        <begin position="1022"/>
        <end position="1053"/>
    </location>
</feature>
<dbReference type="STRING" id="690307.A0A1L9X9K6"/>
<dbReference type="SUPFAM" id="SSF50969">
    <property type="entry name" value="YVTN repeat-like/Quinoprotein amine dehydrogenase"/>
    <property type="match status" value="1"/>
</dbReference>
<evidence type="ECO:0000256" key="6">
    <source>
        <dbReference type="PROSITE-ProRule" id="PRU00221"/>
    </source>
</evidence>
<keyword evidence="1 6" id="KW-0853">WD repeat</keyword>
<keyword evidence="2" id="KW-0677">Repeat</keyword>
<proteinExistence type="inferred from homology"/>
<evidence type="ECO:0000256" key="4">
    <source>
        <dbReference type="ARBA" id="ARBA00039789"/>
    </source>
</evidence>
<dbReference type="OMA" id="NTDIDPR"/>
<feature type="compositionally biased region" description="Basic residues" evidence="7">
    <location>
        <begin position="14"/>
        <end position="24"/>
    </location>
</feature>
<keyword evidence="10" id="KW-1185">Reference proteome</keyword>
<dbReference type="SUPFAM" id="SSF52540">
    <property type="entry name" value="P-loop containing nucleoside triphosphate hydrolases"/>
    <property type="match status" value="1"/>
</dbReference>
<feature type="domain" description="NACHT" evidence="8">
    <location>
        <begin position="402"/>
        <end position="563"/>
    </location>
</feature>
<dbReference type="InterPro" id="IPR027417">
    <property type="entry name" value="P-loop_NTPase"/>
</dbReference>
<evidence type="ECO:0000256" key="7">
    <source>
        <dbReference type="SAM" id="MobiDB-lite"/>
    </source>
</evidence>
<dbReference type="SUPFAM" id="SSF50998">
    <property type="entry name" value="Quinoprotein alcohol dehydrogenase-like"/>
    <property type="match status" value="1"/>
</dbReference>
<evidence type="ECO:0000256" key="5">
    <source>
        <dbReference type="ARBA" id="ARBA00043913"/>
    </source>
</evidence>
<dbReference type="InterPro" id="IPR007111">
    <property type="entry name" value="NACHT_NTPase"/>
</dbReference>
<reference evidence="10" key="1">
    <citation type="journal article" date="2017" name="Genome Biol.">
        <title>Comparative genomics reveals high biological diversity and specific adaptations in the industrially and medically important fungal genus Aspergillus.</title>
        <authorList>
            <person name="de Vries R.P."/>
            <person name="Riley R."/>
            <person name="Wiebenga A."/>
            <person name="Aguilar-Osorio G."/>
            <person name="Amillis S."/>
            <person name="Uchima C.A."/>
            <person name="Anderluh G."/>
            <person name="Asadollahi M."/>
            <person name="Askin M."/>
            <person name="Barry K."/>
            <person name="Battaglia E."/>
            <person name="Bayram O."/>
            <person name="Benocci T."/>
            <person name="Braus-Stromeyer S.A."/>
            <person name="Caldana C."/>
            <person name="Canovas D."/>
            <person name="Cerqueira G.C."/>
            <person name="Chen F."/>
            <person name="Chen W."/>
            <person name="Choi C."/>
            <person name="Clum A."/>
            <person name="Dos Santos R.A."/>
            <person name="Damasio A.R."/>
            <person name="Diallinas G."/>
            <person name="Emri T."/>
            <person name="Fekete E."/>
            <person name="Flipphi M."/>
            <person name="Freyberg S."/>
            <person name="Gallo A."/>
            <person name="Gournas C."/>
            <person name="Habgood R."/>
            <person name="Hainaut M."/>
            <person name="Harispe M.L."/>
            <person name="Henrissat B."/>
            <person name="Hilden K.S."/>
            <person name="Hope R."/>
            <person name="Hossain A."/>
            <person name="Karabika E."/>
            <person name="Karaffa L."/>
            <person name="Karanyi Z."/>
            <person name="Krasevec N."/>
            <person name="Kuo A."/>
            <person name="Kusch H."/>
            <person name="LaButti K."/>
            <person name="Lagendijk E.L."/>
            <person name="Lapidus A."/>
            <person name="Levasseur A."/>
            <person name="Lindquist E."/>
            <person name="Lipzen A."/>
            <person name="Logrieco A.F."/>
            <person name="MacCabe A."/>
            <person name="Maekelae M.R."/>
            <person name="Malavazi I."/>
            <person name="Melin P."/>
            <person name="Meyer V."/>
            <person name="Mielnichuk N."/>
            <person name="Miskei M."/>
            <person name="Molnar A.P."/>
            <person name="Mule G."/>
            <person name="Ngan C.Y."/>
            <person name="Orejas M."/>
            <person name="Orosz E."/>
            <person name="Ouedraogo J.P."/>
            <person name="Overkamp K.M."/>
            <person name="Park H.-S."/>
            <person name="Perrone G."/>
            <person name="Piumi F."/>
            <person name="Punt P.J."/>
            <person name="Ram A.F."/>
            <person name="Ramon A."/>
            <person name="Rauscher S."/>
            <person name="Record E."/>
            <person name="Riano-Pachon D.M."/>
            <person name="Robert V."/>
            <person name="Roehrig J."/>
            <person name="Ruller R."/>
            <person name="Salamov A."/>
            <person name="Salih N.S."/>
            <person name="Samson R.A."/>
            <person name="Sandor E."/>
            <person name="Sanguinetti M."/>
            <person name="Schuetze T."/>
            <person name="Sepcic K."/>
            <person name="Shelest E."/>
            <person name="Sherlock G."/>
            <person name="Sophianopoulou V."/>
            <person name="Squina F.M."/>
            <person name="Sun H."/>
            <person name="Susca A."/>
            <person name="Todd R.B."/>
            <person name="Tsang A."/>
            <person name="Unkles S.E."/>
            <person name="van de Wiele N."/>
            <person name="van Rossen-Uffink D."/>
            <person name="Oliveira J.V."/>
            <person name="Vesth T.C."/>
            <person name="Visser J."/>
            <person name="Yu J.-H."/>
            <person name="Zhou M."/>
            <person name="Andersen M.R."/>
            <person name="Archer D.B."/>
            <person name="Baker S.E."/>
            <person name="Benoit I."/>
            <person name="Brakhage A.A."/>
            <person name="Braus G.H."/>
            <person name="Fischer R."/>
            <person name="Frisvad J.C."/>
            <person name="Goldman G.H."/>
            <person name="Houbraken J."/>
            <person name="Oakley B."/>
            <person name="Pocsi I."/>
            <person name="Scazzocchio C."/>
            <person name="Seiboth B."/>
            <person name="vanKuyk P.A."/>
            <person name="Wortman J."/>
            <person name="Dyer P.S."/>
            <person name="Grigoriev I.V."/>
        </authorList>
    </citation>
    <scope>NUCLEOTIDE SEQUENCE [LARGE SCALE GENOMIC DNA]</scope>
    <source>
        <strain evidence="10">ATCC 16872 / CBS 172.66 / WB 5094</strain>
    </source>
</reference>
<evidence type="ECO:0000256" key="3">
    <source>
        <dbReference type="ARBA" id="ARBA00038415"/>
    </source>
</evidence>
<dbReference type="OrthoDB" id="674604at2759"/>
<dbReference type="InterPro" id="IPR031359">
    <property type="entry name" value="NACHT_N"/>
</dbReference>
<dbReference type="SMART" id="SM00320">
    <property type="entry name" value="WD40"/>
    <property type="match status" value="6"/>
</dbReference>
<feature type="compositionally biased region" description="Polar residues" evidence="7">
    <location>
        <begin position="27"/>
        <end position="45"/>
    </location>
</feature>
<protein>
    <recommendedName>
        <fullName evidence="4">Mitochondrial division protein 1</fullName>
    </recommendedName>
</protein>
<dbReference type="PROSITE" id="PS50082">
    <property type="entry name" value="WD_REPEATS_2"/>
    <property type="match status" value="2"/>
</dbReference>
<comment type="function">
    <text evidence="5">Involved in mitochondrial fission. Acts as an adapter protein required to form mitochondrial fission complexes. Formation of these complexes is required to promote constriction and fission of the mitochondrial compartment at a late step in mitochondrial division.</text>
</comment>
<dbReference type="InterPro" id="IPR056884">
    <property type="entry name" value="NPHP3-like_N"/>
</dbReference>
<dbReference type="InterPro" id="IPR011044">
    <property type="entry name" value="Quino_amine_DH_bsu"/>
</dbReference>
<feature type="compositionally biased region" description="Polar residues" evidence="7">
    <location>
        <begin position="1"/>
        <end position="11"/>
    </location>
</feature>
<dbReference type="InterPro" id="IPR011047">
    <property type="entry name" value="Quinoprotein_ADH-like_sf"/>
</dbReference>
<sequence>MVDYGNDSSDPNPRRFKWHLRSVWKRSPSQQDRTDATKQPTSSAGHGTLPTAPASLVALHPKKNPTAQHPTKKVPGVSLDGLWAAAYKELAEDPHNAKLVTAYEKCLAQQGATSRDVCETDIVPRLRSVIESRLEEIEHSRVRFTLAGREIVVNQQVRRVADKILSVKEFVTTAVSAEPHAALAWAGALVLLNPVTNFFAQDARAMDGFEYIALILARYGVVQRDWSGLYSAARQSEQLGDGRELETLGLSVREQMVKMYKAIIRYQISLARHYEQLGLVRFLEDVAAPQDWAGMLQEIKDIEMSVTQHLSIMSTSTLAQIDGTLEMLQGKMGASYEVMNEVRDNTLTNKYLQFVQMLAPRIAPQARLDSFESQYKTECFEGTQIEVLEQIHAWVVSSGPDHMYWLRGMAGTGKSTIARTIATQCRHRKFLPETICLGGTFFFDQNQGELSTAPYLFPTLCTAIADCLPEIRSEIYEVNKDHSNISYESLSKQWTNLILAPFLRLEKQNRLPAMTLVVVIDGLDECKSGRDGDNIGTILNLITEASRLSSIRLKFLLTSRPESHILSRFEAISRSSTCLQISELHKIEPSTGIDVPDDDITKFLRTKTREITKRHLELKPDWPGEERLDELKRKVDGLWIYAATACLFIGDEKIKYADTVEKRLNNLLRGSGGVTTPQGTLDELYLRILQSSVMQSVVPEEVEGIRSLFQSIVGTIVVLRHPLSTNALSALSTIPVRDIKTQVNQLGSVISMGKDQGSPIRLAHLSFKEFLVDSTRCTDKNFQISREERHAALLQNCLDTLESTLQQDICGFADYAILQENIPAEHVARCLPDHVQYSCLYWVEHLQLANDPLIDNGRVHRFLKKHTLNWLEALSILGRMYEGTHAVIMLSDHAMRLQADGSSAMRELVFDIRRFVLNCRSTIEYAPLQIYQSALIFCPEQSLVRRQYQSLIDQWLIGAPISGTSWSPLLLTLENRSRSSLHVFDVALSPDGSIIASDSALWNTATGVLLKVLEPLGGPCKVAFSLDGNSVMSLSCQGHVRIWDVFSGRLIKEVRSSLDDHWGQYLHSFSPDKAYTVSCGTTVEILNLDKGELVKAFKPHPSEVVYMVFSPNSELLATTSTEGQIRVWEVATGEMRHDLRTGDGLQTAVECADFCQKSEMIGAGSGGTISIWSVATGELLQRFAADLDGIQCVTFSPVTNRLVVTGRSNTSPTVQVWNWSSGEVLRTIHTDCAGLVRFSSDGRLFTFVPKPKGPNMALYPGKPVQVWDATTGQLVACLENHTLSLGCAVFAENKPLLVSGHETVRLWDLSCQPVEHDQHEQPAGRAVHCTYLSPDHRTAVTFGEKFCVWDLRTATLRHQAAYEHSDRVFFSPDGKLFVNSTVGQAAAVQDLRSGEVILALGEDSGQHYAFSANGTLLAGTVAEAGARVHIWGLESQRLLHALDVHGTADPTSQAVTTCVALSPSGRFLAVAIRRYRCRRIVVSSDDQALPEPEEYVPESSQLHISIWEVSAGTRHLTVPVSDWHVDRLREEDDDHDEASRVEGPYERDWGSVQWEMEQTTACKHLTWSPDGTILAALYDHGQKISAWEFPDGNQLYSSIPVPAWTDTLVFSPRSGEFVASTMEEVQLWNARTGQLIGAREVPGSRHALRFSSDGATIRTEAGRLDVRSFFVPEQEHSRRRDLRVGDWIVRGSRNVLFLPHDYRTERVVVTDHLVVLGHHSGRVSFLRLPDAC</sequence>
<dbReference type="PANTHER" id="PTHR22847">
    <property type="entry name" value="WD40 REPEAT PROTEIN"/>
    <property type="match status" value="1"/>
</dbReference>
<evidence type="ECO:0000256" key="1">
    <source>
        <dbReference type="ARBA" id="ARBA00022574"/>
    </source>
</evidence>
<gene>
    <name evidence="9" type="ORF">ASPACDRAFT_38612</name>
</gene>
<dbReference type="GO" id="GO:1990234">
    <property type="term" value="C:transferase complex"/>
    <property type="evidence" value="ECO:0007669"/>
    <property type="project" value="UniProtKB-ARBA"/>
</dbReference>
<dbReference type="Gene3D" id="2.130.10.10">
    <property type="entry name" value="YVTN repeat-like/Quinoprotein amine dehydrogenase"/>
    <property type="match status" value="4"/>
</dbReference>
<dbReference type="Pfam" id="PF00400">
    <property type="entry name" value="WD40"/>
    <property type="match status" value="1"/>
</dbReference>
<dbReference type="Pfam" id="PF24883">
    <property type="entry name" value="NPHP3_N"/>
    <property type="match status" value="1"/>
</dbReference>
<dbReference type="InterPro" id="IPR001680">
    <property type="entry name" value="WD40_rpt"/>
</dbReference>
<dbReference type="PANTHER" id="PTHR22847:SF637">
    <property type="entry name" value="WD REPEAT DOMAIN 5B"/>
    <property type="match status" value="1"/>
</dbReference>
<evidence type="ECO:0000256" key="2">
    <source>
        <dbReference type="ARBA" id="ARBA00022737"/>
    </source>
</evidence>
<evidence type="ECO:0000313" key="9">
    <source>
        <dbReference type="EMBL" id="OJK05044.1"/>
    </source>
</evidence>
<dbReference type="GeneID" id="30974285"/>
<dbReference type="Proteomes" id="UP000184546">
    <property type="component" value="Unassembled WGS sequence"/>
</dbReference>
<organism evidence="9 10">
    <name type="scientific">Aspergillus aculeatus (strain ATCC 16872 / CBS 172.66 / WB 5094)</name>
    <dbReference type="NCBI Taxonomy" id="690307"/>
    <lineage>
        <taxon>Eukaryota</taxon>
        <taxon>Fungi</taxon>
        <taxon>Dikarya</taxon>
        <taxon>Ascomycota</taxon>
        <taxon>Pezizomycotina</taxon>
        <taxon>Eurotiomycetes</taxon>
        <taxon>Eurotiomycetidae</taxon>
        <taxon>Eurotiales</taxon>
        <taxon>Aspergillaceae</taxon>
        <taxon>Aspergillus</taxon>
        <taxon>Aspergillus subgen. Circumdati</taxon>
    </lineage>
</organism>
<feature type="region of interest" description="Disordered" evidence="7">
    <location>
        <begin position="1"/>
        <end position="52"/>
    </location>
</feature>
<dbReference type="VEuPathDB" id="FungiDB:ASPACDRAFT_38612"/>
<dbReference type="Pfam" id="PF17100">
    <property type="entry name" value="NACHT_N"/>
    <property type="match status" value="1"/>
</dbReference>
<dbReference type="InterPro" id="IPR015943">
    <property type="entry name" value="WD40/YVTN_repeat-like_dom_sf"/>
</dbReference>
<dbReference type="EMBL" id="KV878970">
    <property type="protein sequence ID" value="OJK05044.1"/>
    <property type="molecule type" value="Genomic_DNA"/>
</dbReference>
<accession>A0A1L9X9K6</accession>